<dbReference type="InParanoid" id="A0A177CW86"/>
<evidence type="ECO:0000313" key="2">
    <source>
        <dbReference type="EMBL" id="OAG11298.1"/>
    </source>
</evidence>
<dbReference type="EMBL" id="KV441548">
    <property type="protein sequence ID" value="OAG11298.1"/>
    <property type="molecule type" value="Genomic_DNA"/>
</dbReference>
<gene>
    <name evidence="2" type="ORF">CC84DRAFT_7976</name>
</gene>
<proteinExistence type="predicted"/>
<dbReference type="RefSeq" id="XP_018041663.1">
    <property type="nucleotide sequence ID" value="XM_018187443.1"/>
</dbReference>
<dbReference type="AlphaFoldDB" id="A0A177CW86"/>
<evidence type="ECO:0000256" key="1">
    <source>
        <dbReference type="SAM" id="MobiDB-lite"/>
    </source>
</evidence>
<accession>A0A177CW86</accession>
<dbReference type="GeneID" id="28770929"/>
<feature type="region of interest" description="Disordered" evidence="1">
    <location>
        <begin position="1"/>
        <end position="20"/>
    </location>
</feature>
<evidence type="ECO:0000313" key="3">
    <source>
        <dbReference type="Proteomes" id="UP000077069"/>
    </source>
</evidence>
<feature type="compositionally biased region" description="Low complexity" evidence="1">
    <location>
        <begin position="160"/>
        <end position="176"/>
    </location>
</feature>
<sequence>MHHRHQRLRPTNGVPDHSHAPSIPKYDINFGDIPLQVPASFAVFVFLNWNLRLRIFIIILQASIIARNHGILQLHPTLLPPRPAQDHNSPNPTPRHSPPKPPTRNRPPSPQPRRHNPPPSALPPHRTPDTRPLPRNVPPSAATPHASHPTRRHHHAELGPRNPAAESRPPAAPSGAHDNVQHDAAGRGRCEWARAVRAGASGDGSSPDDNVRCEPLSCGAGGVGDAVFGGEWGGARGC</sequence>
<organism evidence="2 3">
    <name type="scientific">Paraphaeosphaeria sporulosa</name>
    <dbReference type="NCBI Taxonomy" id="1460663"/>
    <lineage>
        <taxon>Eukaryota</taxon>
        <taxon>Fungi</taxon>
        <taxon>Dikarya</taxon>
        <taxon>Ascomycota</taxon>
        <taxon>Pezizomycotina</taxon>
        <taxon>Dothideomycetes</taxon>
        <taxon>Pleosporomycetidae</taxon>
        <taxon>Pleosporales</taxon>
        <taxon>Massarineae</taxon>
        <taxon>Didymosphaeriaceae</taxon>
        <taxon>Paraphaeosphaeria</taxon>
    </lineage>
</organism>
<reference evidence="2 3" key="1">
    <citation type="submission" date="2016-05" db="EMBL/GenBank/DDBJ databases">
        <title>Comparative analysis of secretome profiles of manganese(II)-oxidizing ascomycete fungi.</title>
        <authorList>
            <consortium name="DOE Joint Genome Institute"/>
            <person name="Zeiner C.A."/>
            <person name="Purvine S.O."/>
            <person name="Zink E.M."/>
            <person name="Wu S."/>
            <person name="Pasa-Tolic L."/>
            <person name="Chaput D.L."/>
            <person name="Haridas S."/>
            <person name="Grigoriev I.V."/>
            <person name="Santelli C.M."/>
            <person name="Hansel C.M."/>
        </authorList>
    </citation>
    <scope>NUCLEOTIDE SEQUENCE [LARGE SCALE GENOMIC DNA]</scope>
    <source>
        <strain evidence="2 3">AP3s5-JAC2a</strain>
    </source>
</reference>
<name>A0A177CW86_9PLEO</name>
<feature type="region of interest" description="Disordered" evidence="1">
    <location>
        <begin position="77"/>
        <end position="186"/>
    </location>
</feature>
<dbReference type="Proteomes" id="UP000077069">
    <property type="component" value="Unassembled WGS sequence"/>
</dbReference>
<protein>
    <submittedName>
        <fullName evidence="2">Uncharacterized protein</fullName>
    </submittedName>
</protein>
<keyword evidence="3" id="KW-1185">Reference proteome</keyword>
<feature type="compositionally biased region" description="Pro residues" evidence="1">
    <location>
        <begin position="91"/>
        <end position="122"/>
    </location>
</feature>
<feature type="compositionally biased region" description="Low complexity" evidence="1">
    <location>
        <begin position="138"/>
        <end position="147"/>
    </location>
</feature>